<dbReference type="GO" id="GO:0004363">
    <property type="term" value="F:glutathione synthase activity"/>
    <property type="evidence" value="ECO:0007669"/>
    <property type="project" value="InterPro"/>
</dbReference>
<dbReference type="GO" id="GO:0046872">
    <property type="term" value="F:metal ion binding"/>
    <property type="evidence" value="ECO:0007669"/>
    <property type="project" value="InterPro"/>
</dbReference>
<evidence type="ECO:0000256" key="1">
    <source>
        <dbReference type="PROSITE-ProRule" id="PRU00409"/>
    </source>
</evidence>
<dbReference type="InterPro" id="IPR011761">
    <property type="entry name" value="ATP-grasp"/>
</dbReference>
<dbReference type="EMBL" id="PFGC01000042">
    <property type="protein sequence ID" value="PIW36697.1"/>
    <property type="molecule type" value="Genomic_DNA"/>
</dbReference>
<accession>A0A2M7H385</accession>
<evidence type="ECO:0000313" key="4">
    <source>
        <dbReference type="Proteomes" id="UP000230292"/>
    </source>
</evidence>
<sequence>MAKRKIFGVMYPGSDWNQPLPFSDKKSDQREAYESFFTLARDEYGMEPVRFSQQWYKDGSFTRAWGWKGGRWIKLRKPILPDVIMDKSTLSYATLTKKMEINERFHVVNAWELDLISSDKMLTATSFADFTPETFLVRTKTDLHEALKKIPSAEVVMKPRLGYGGDGVQIISKQKARQVNISGLTIVQRFVDTQGGVPGLYRGIHDFRIIFAGDKPIISYIRTAAPGTKLCNMSLGGGVIFVPISKIPKVLKPYVQRVLRSFAVYPDKLFSVDFFFERGRPYLVEINSKPMIYFPPGHEKQTAQMQRSYMEYFSKLLDR</sequence>
<dbReference type="Pfam" id="PF02955">
    <property type="entry name" value="GSH-S_ATP"/>
    <property type="match status" value="1"/>
</dbReference>
<organism evidence="3 4">
    <name type="scientific">Candidatus Kerfeldbacteria bacterium CG15_BIG_FIL_POST_REV_8_21_14_020_45_12</name>
    <dbReference type="NCBI Taxonomy" id="2014247"/>
    <lineage>
        <taxon>Bacteria</taxon>
        <taxon>Candidatus Kerfeldiibacteriota</taxon>
    </lineage>
</organism>
<dbReference type="Gene3D" id="3.30.470.20">
    <property type="entry name" value="ATP-grasp fold, B domain"/>
    <property type="match status" value="1"/>
</dbReference>
<evidence type="ECO:0000259" key="2">
    <source>
        <dbReference type="PROSITE" id="PS50975"/>
    </source>
</evidence>
<dbReference type="PROSITE" id="PS50975">
    <property type="entry name" value="ATP_GRASP"/>
    <property type="match status" value="1"/>
</dbReference>
<dbReference type="GO" id="GO:0005524">
    <property type="term" value="F:ATP binding"/>
    <property type="evidence" value="ECO:0007669"/>
    <property type="project" value="UniProtKB-UniRule"/>
</dbReference>
<evidence type="ECO:0000313" key="3">
    <source>
        <dbReference type="EMBL" id="PIW36697.1"/>
    </source>
</evidence>
<comment type="caution">
    <text evidence="3">The sequence shown here is derived from an EMBL/GenBank/DDBJ whole genome shotgun (WGS) entry which is preliminary data.</text>
</comment>
<feature type="domain" description="ATP-grasp" evidence="2">
    <location>
        <begin position="121"/>
        <end position="318"/>
    </location>
</feature>
<dbReference type="AlphaFoldDB" id="A0A2M7H385"/>
<dbReference type="Proteomes" id="UP000230292">
    <property type="component" value="Unassembled WGS sequence"/>
</dbReference>
<dbReference type="SUPFAM" id="SSF56059">
    <property type="entry name" value="Glutathione synthetase ATP-binding domain-like"/>
    <property type="match status" value="1"/>
</dbReference>
<dbReference type="GO" id="GO:0018169">
    <property type="term" value="F:ribosomal S6-glutamic acid ligase activity"/>
    <property type="evidence" value="ECO:0007669"/>
    <property type="project" value="TreeGrafter"/>
</dbReference>
<dbReference type="PANTHER" id="PTHR21621:SF0">
    <property type="entry name" value="BETA-CITRYLGLUTAMATE SYNTHASE B-RELATED"/>
    <property type="match status" value="1"/>
</dbReference>
<dbReference type="PANTHER" id="PTHR21621">
    <property type="entry name" value="RIBOSOMAL PROTEIN S6 MODIFICATION PROTEIN"/>
    <property type="match status" value="1"/>
</dbReference>
<dbReference type="GO" id="GO:0005737">
    <property type="term" value="C:cytoplasm"/>
    <property type="evidence" value="ECO:0007669"/>
    <property type="project" value="TreeGrafter"/>
</dbReference>
<reference evidence="3 4" key="1">
    <citation type="submission" date="2017-09" db="EMBL/GenBank/DDBJ databases">
        <title>Depth-based differentiation of microbial function through sediment-hosted aquifers and enrichment of novel symbionts in the deep terrestrial subsurface.</title>
        <authorList>
            <person name="Probst A.J."/>
            <person name="Ladd B."/>
            <person name="Jarett J.K."/>
            <person name="Geller-Mcgrath D.E."/>
            <person name="Sieber C.M."/>
            <person name="Emerson J.B."/>
            <person name="Anantharaman K."/>
            <person name="Thomas B.C."/>
            <person name="Malmstrom R."/>
            <person name="Stieglmeier M."/>
            <person name="Klingl A."/>
            <person name="Woyke T."/>
            <person name="Ryan C.M."/>
            <person name="Banfield J.F."/>
        </authorList>
    </citation>
    <scope>NUCLEOTIDE SEQUENCE [LARGE SCALE GENOMIC DNA]</scope>
    <source>
        <strain evidence="3">CG15_BIG_FIL_POST_REV_8_21_14_020_45_12</strain>
    </source>
</reference>
<name>A0A2M7H385_9BACT</name>
<protein>
    <recommendedName>
        <fullName evidence="2">ATP-grasp domain-containing protein</fullName>
    </recommendedName>
</protein>
<proteinExistence type="predicted"/>
<gene>
    <name evidence="3" type="ORF">COW24_03995</name>
</gene>
<dbReference type="InterPro" id="IPR004218">
    <property type="entry name" value="GSHS_ATP-bd"/>
</dbReference>
<dbReference type="GO" id="GO:0009432">
    <property type="term" value="P:SOS response"/>
    <property type="evidence" value="ECO:0007669"/>
    <property type="project" value="TreeGrafter"/>
</dbReference>
<keyword evidence="1" id="KW-0067">ATP-binding</keyword>
<keyword evidence="1" id="KW-0547">Nucleotide-binding</keyword>